<keyword evidence="2" id="KW-1185">Reference proteome</keyword>
<reference evidence="1 2" key="1">
    <citation type="journal article" date="2018" name="Nat. Ecol. Evol.">
        <title>Shark genomes provide insights into elasmobranch evolution and the origin of vertebrates.</title>
        <authorList>
            <person name="Hara Y"/>
            <person name="Yamaguchi K"/>
            <person name="Onimaru K"/>
            <person name="Kadota M"/>
            <person name="Koyanagi M"/>
            <person name="Keeley SD"/>
            <person name="Tatsumi K"/>
            <person name="Tanaka K"/>
            <person name="Motone F"/>
            <person name="Kageyama Y"/>
            <person name="Nozu R"/>
            <person name="Adachi N"/>
            <person name="Nishimura O"/>
            <person name="Nakagawa R"/>
            <person name="Tanegashima C"/>
            <person name="Kiyatake I"/>
            <person name="Matsumoto R"/>
            <person name="Murakumo K"/>
            <person name="Nishida K"/>
            <person name="Terakita A"/>
            <person name="Kuratani S"/>
            <person name="Sato K"/>
            <person name="Hyodo S Kuraku.S."/>
        </authorList>
    </citation>
    <scope>NUCLEOTIDE SEQUENCE [LARGE SCALE GENOMIC DNA]</scope>
</reference>
<dbReference type="OrthoDB" id="5973769at2759"/>
<evidence type="ECO:0008006" key="3">
    <source>
        <dbReference type="Google" id="ProtNLM"/>
    </source>
</evidence>
<comment type="caution">
    <text evidence="1">The sequence shown here is derived from an EMBL/GenBank/DDBJ whole genome shotgun (WGS) entry which is preliminary data.</text>
</comment>
<dbReference type="InterPro" id="IPR028066">
    <property type="entry name" value="TMEM187"/>
</dbReference>
<evidence type="ECO:0000313" key="2">
    <source>
        <dbReference type="Proteomes" id="UP000287033"/>
    </source>
</evidence>
<evidence type="ECO:0000313" key="1">
    <source>
        <dbReference type="EMBL" id="GCC32422.1"/>
    </source>
</evidence>
<dbReference type="PANTHER" id="PTHR15066:SF0">
    <property type="entry name" value="TRANSMEMBRANE PROTEIN 187"/>
    <property type="match status" value="1"/>
</dbReference>
<dbReference type="GO" id="GO:0030133">
    <property type="term" value="C:transport vesicle"/>
    <property type="evidence" value="ECO:0007669"/>
    <property type="project" value="TreeGrafter"/>
</dbReference>
<dbReference type="EMBL" id="BEZZ01000434">
    <property type="protein sequence ID" value="GCC32422.1"/>
    <property type="molecule type" value="Genomic_DNA"/>
</dbReference>
<name>A0A401SPW2_CHIPU</name>
<dbReference type="OMA" id="PFYLAMP"/>
<dbReference type="Proteomes" id="UP000287033">
    <property type="component" value="Unassembled WGS sequence"/>
</dbReference>
<proteinExistence type="predicted"/>
<dbReference type="AlphaFoldDB" id="A0A401SPW2"/>
<gene>
    <name evidence="1" type="ORF">chiPu_0010883</name>
</gene>
<dbReference type="Pfam" id="PF15100">
    <property type="entry name" value="TMEM187"/>
    <property type="match status" value="1"/>
</dbReference>
<dbReference type="PANTHER" id="PTHR15066">
    <property type="entry name" value="TRANSMEMBRANE PROTEIN 187"/>
    <property type="match status" value="1"/>
</dbReference>
<sequence length="324" mass="34809">ALPEGWGHTGRLPSPGVGTLGDSPLGCGVLEVKGQMEPVPRGVLRGRWAMLGPGGRAFLQVLLLCGLCVSALGSGLMDRVHTELGYGHYAERRVAWLPRSLAMPCNCLVNLGYMGLGAYWLRREAAPGPGPGLGQEQAYRQAVFAWMALVYGPVQWVRLSSQAQRAAALDQWLTLPIFAWVPAWVAELLRSRGQRGSRGWAWAWASSPLLTQAASVCSYGLALAHRRGFELALGAHIAAAVLSGLAAQSALGGRASRRHLVLAIASCCGFVGLKLLEQPLAAWGLLPAPLSGHSCSKVCDILQFHHSFCFLDLLGREKEARRHR</sequence>
<protein>
    <recommendedName>
        <fullName evidence="3">Transmembrane protein 187</fullName>
    </recommendedName>
</protein>
<organism evidence="1 2">
    <name type="scientific">Chiloscyllium punctatum</name>
    <name type="common">Brownbanded bambooshark</name>
    <name type="synonym">Hemiscyllium punctatum</name>
    <dbReference type="NCBI Taxonomy" id="137246"/>
    <lineage>
        <taxon>Eukaryota</taxon>
        <taxon>Metazoa</taxon>
        <taxon>Chordata</taxon>
        <taxon>Craniata</taxon>
        <taxon>Vertebrata</taxon>
        <taxon>Chondrichthyes</taxon>
        <taxon>Elasmobranchii</taxon>
        <taxon>Galeomorphii</taxon>
        <taxon>Galeoidea</taxon>
        <taxon>Orectolobiformes</taxon>
        <taxon>Hemiscylliidae</taxon>
        <taxon>Chiloscyllium</taxon>
    </lineage>
</organism>
<feature type="non-terminal residue" evidence="1">
    <location>
        <position position="1"/>
    </location>
</feature>
<accession>A0A401SPW2</accession>
<dbReference type="STRING" id="137246.A0A401SPW2"/>